<evidence type="ECO:0000256" key="3">
    <source>
        <dbReference type="ARBA" id="ARBA00022449"/>
    </source>
</evidence>
<reference evidence="11 12" key="1">
    <citation type="journal article" date="2015" name="Genome Announc.">
        <title>Complete Genome Sequence of Methylobacterium aquaticum Strain 22A, Isolated from Racomitrium japonicum Moss.</title>
        <authorList>
            <person name="Tani A."/>
            <person name="Ogura Y."/>
            <person name="Hayashi T."/>
            <person name="Kimbara K."/>
        </authorList>
    </citation>
    <scope>NUCLEOTIDE SEQUENCE [LARGE SCALE GENOMIC DNA]</scope>
    <source>
        <strain evidence="11 12">MA-22A</strain>
    </source>
</reference>
<feature type="transmembrane region" description="Helical" evidence="9">
    <location>
        <begin position="291"/>
        <end position="311"/>
    </location>
</feature>
<dbReference type="OrthoDB" id="9810860at2"/>
<dbReference type="InterPro" id="IPR006153">
    <property type="entry name" value="Cation/H_exchanger_TM"/>
</dbReference>
<feature type="transmembrane region" description="Helical" evidence="9">
    <location>
        <begin position="94"/>
        <end position="127"/>
    </location>
</feature>
<keyword evidence="4 9" id="KW-0812">Transmembrane</keyword>
<feature type="transmembrane region" description="Helical" evidence="9">
    <location>
        <begin position="349"/>
        <end position="373"/>
    </location>
</feature>
<evidence type="ECO:0000256" key="7">
    <source>
        <dbReference type="ARBA" id="ARBA00023136"/>
    </source>
</evidence>
<feature type="transmembrane region" description="Helical" evidence="9">
    <location>
        <begin position="379"/>
        <end position="405"/>
    </location>
</feature>
<dbReference type="EMBL" id="AP014704">
    <property type="protein sequence ID" value="BAQ46002.1"/>
    <property type="molecule type" value="Genomic_DNA"/>
</dbReference>
<dbReference type="KEGG" id="maqu:Maq22A_c14040"/>
<keyword evidence="3" id="KW-0050">Antiport</keyword>
<keyword evidence="2" id="KW-0813">Transport</keyword>
<dbReference type="GO" id="GO:0005886">
    <property type="term" value="C:plasma membrane"/>
    <property type="evidence" value="ECO:0007669"/>
    <property type="project" value="UniProtKB-SubCell"/>
</dbReference>
<evidence type="ECO:0000256" key="9">
    <source>
        <dbReference type="SAM" id="Phobius"/>
    </source>
</evidence>
<comment type="subcellular location">
    <subcellularLocation>
        <location evidence="1">Cell membrane</location>
        <topology evidence="1">Multi-pass membrane protein</topology>
    </subcellularLocation>
</comment>
<feature type="transmembrane region" description="Helical" evidence="9">
    <location>
        <begin position="6"/>
        <end position="25"/>
    </location>
</feature>
<evidence type="ECO:0000256" key="2">
    <source>
        <dbReference type="ARBA" id="ARBA00022448"/>
    </source>
</evidence>
<feature type="transmembrane region" description="Helical" evidence="9">
    <location>
        <begin position="32"/>
        <end position="50"/>
    </location>
</feature>
<dbReference type="PANTHER" id="PTHR32507:SF8">
    <property type="entry name" value="CNH1P"/>
    <property type="match status" value="1"/>
</dbReference>
<keyword evidence="7 9" id="KW-0472">Membrane</keyword>
<feature type="transmembrane region" description="Helical" evidence="9">
    <location>
        <begin position="237"/>
        <end position="270"/>
    </location>
</feature>
<evidence type="ECO:0000256" key="6">
    <source>
        <dbReference type="ARBA" id="ARBA00023065"/>
    </source>
</evidence>
<evidence type="ECO:0000256" key="8">
    <source>
        <dbReference type="SAM" id="MobiDB-lite"/>
    </source>
</evidence>
<feature type="transmembrane region" description="Helical" evidence="9">
    <location>
        <begin position="199"/>
        <end position="217"/>
    </location>
</feature>
<evidence type="ECO:0000313" key="11">
    <source>
        <dbReference type="EMBL" id="BAQ46002.1"/>
    </source>
</evidence>
<name>A0A0C6FG42_9HYPH</name>
<dbReference type="GO" id="GO:1902600">
    <property type="term" value="P:proton transmembrane transport"/>
    <property type="evidence" value="ECO:0007669"/>
    <property type="project" value="InterPro"/>
</dbReference>
<feature type="transmembrane region" description="Helical" evidence="9">
    <location>
        <begin position="62"/>
        <end position="82"/>
    </location>
</feature>
<dbReference type="Proteomes" id="UP000061432">
    <property type="component" value="Chromosome"/>
</dbReference>
<proteinExistence type="predicted"/>
<keyword evidence="5 9" id="KW-1133">Transmembrane helix</keyword>
<evidence type="ECO:0000313" key="12">
    <source>
        <dbReference type="Proteomes" id="UP000061432"/>
    </source>
</evidence>
<feature type="transmembrane region" description="Helical" evidence="9">
    <location>
        <begin position="169"/>
        <end position="192"/>
    </location>
</feature>
<evidence type="ECO:0000256" key="1">
    <source>
        <dbReference type="ARBA" id="ARBA00004651"/>
    </source>
</evidence>
<organism evidence="11 12">
    <name type="scientific">Methylobacterium aquaticum</name>
    <dbReference type="NCBI Taxonomy" id="270351"/>
    <lineage>
        <taxon>Bacteria</taxon>
        <taxon>Pseudomonadati</taxon>
        <taxon>Pseudomonadota</taxon>
        <taxon>Alphaproteobacteria</taxon>
        <taxon>Hyphomicrobiales</taxon>
        <taxon>Methylobacteriaceae</taxon>
        <taxon>Methylobacterium</taxon>
    </lineage>
</organism>
<feature type="domain" description="Cation/H+ exchanger transmembrane" evidence="10">
    <location>
        <begin position="15"/>
        <end position="403"/>
    </location>
</feature>
<dbReference type="Pfam" id="PF00999">
    <property type="entry name" value="Na_H_Exchanger"/>
    <property type="match status" value="1"/>
</dbReference>
<dbReference type="PATRIC" id="fig|270351.10.peg.2702"/>
<dbReference type="PANTHER" id="PTHR32507">
    <property type="entry name" value="NA(+)/H(+) ANTIPORTER 1"/>
    <property type="match status" value="1"/>
</dbReference>
<keyword evidence="6" id="KW-0406">Ion transport</keyword>
<reference evidence="12" key="2">
    <citation type="submission" date="2015-01" db="EMBL/GenBank/DDBJ databases">
        <title>Complete genome sequence of Methylobacterium aquaticum strain 22A.</title>
        <authorList>
            <person name="Tani A."/>
            <person name="Ogura Y."/>
            <person name="Hayashi T."/>
        </authorList>
    </citation>
    <scope>NUCLEOTIDE SEQUENCE [LARGE SCALE GENOMIC DNA]</scope>
    <source>
        <strain evidence="12">MA-22A</strain>
    </source>
</reference>
<evidence type="ECO:0000256" key="5">
    <source>
        <dbReference type="ARBA" id="ARBA00022989"/>
    </source>
</evidence>
<dbReference type="RefSeq" id="WP_082742511.1">
    <property type="nucleotide sequence ID" value="NZ_AP014704.1"/>
</dbReference>
<sequence>MDIYIVVVAGFGVMVLLTAWLPMVLRRLPLSLPICCVGIGAALSAVPTLYDLTPHPSLHLKLIEHATEAVVVISLMGAGLKIDRMIGWKRWAVTWRLLAVGMPLTILALALLGSALLGLGGAAALLLASSLAPTDPVLASDVQVGHPAEEHEDEPRFALTSEAGLNDGLAFPFVNLAIAMAGTGGLAGLSWSHWLAVDVVWKIVVGSVLGAVIGRGLGWLTFHLPNVSKLSRTGDGFVALGVTCIAYGGVQAVDGYGFVGVFAAALALRASNRGHDYHRTMHDYAEELERILMMVLLVGFGAVLVGGGLLHALTWPAVAFALLALLVVRPLSGWISLLGSARRSEERAVVSFFGIRGLGTVYYLSFAIGHAPFEQTDLLWATAGLTVLISILMHGIMVTPVLLALDRKMGRPAGLPSPADPAVSRPAQADRSKVS</sequence>
<feature type="region of interest" description="Disordered" evidence="8">
    <location>
        <begin position="412"/>
        <end position="435"/>
    </location>
</feature>
<dbReference type="GO" id="GO:0015297">
    <property type="term" value="F:antiporter activity"/>
    <property type="evidence" value="ECO:0007669"/>
    <property type="project" value="UniProtKB-KW"/>
</dbReference>
<dbReference type="STRING" id="270351.Maq22A_c14040"/>
<protein>
    <submittedName>
        <fullName evidence="11">Putative sodium/hydrogen exchanger</fullName>
    </submittedName>
</protein>
<gene>
    <name evidence="11" type="primary">nhaP</name>
    <name evidence="11" type="ORF">Maq22A_c14040</name>
</gene>
<feature type="transmembrane region" description="Helical" evidence="9">
    <location>
        <begin position="317"/>
        <end position="337"/>
    </location>
</feature>
<evidence type="ECO:0000256" key="4">
    <source>
        <dbReference type="ARBA" id="ARBA00022692"/>
    </source>
</evidence>
<evidence type="ECO:0000259" key="10">
    <source>
        <dbReference type="Pfam" id="PF00999"/>
    </source>
</evidence>
<accession>A0A0C6FG42</accession>
<dbReference type="AlphaFoldDB" id="A0A0C6FG42"/>